<dbReference type="GO" id="GO:0005737">
    <property type="term" value="C:cytoplasm"/>
    <property type="evidence" value="ECO:0007669"/>
    <property type="project" value="TreeGrafter"/>
</dbReference>
<organism evidence="4 5">
    <name type="scientific">Micromonospora echinofusca</name>
    <dbReference type="NCBI Taxonomy" id="47858"/>
    <lineage>
        <taxon>Bacteria</taxon>
        <taxon>Bacillati</taxon>
        <taxon>Actinomycetota</taxon>
        <taxon>Actinomycetes</taxon>
        <taxon>Micromonosporales</taxon>
        <taxon>Micromonosporaceae</taxon>
        <taxon>Micromonospora</taxon>
    </lineage>
</organism>
<evidence type="ECO:0000259" key="3">
    <source>
        <dbReference type="Pfam" id="PF13193"/>
    </source>
</evidence>
<dbReference type="Gene3D" id="3.30.300.30">
    <property type="match status" value="1"/>
</dbReference>
<feature type="compositionally biased region" description="Basic and acidic residues" evidence="1">
    <location>
        <begin position="376"/>
        <end position="386"/>
    </location>
</feature>
<dbReference type="InterPro" id="IPR042099">
    <property type="entry name" value="ANL_N_sf"/>
</dbReference>
<gene>
    <name evidence="4" type="ORF">GA0070610_4936</name>
</gene>
<evidence type="ECO:0000313" key="5">
    <source>
        <dbReference type="Proteomes" id="UP000198251"/>
    </source>
</evidence>
<feature type="region of interest" description="Disordered" evidence="1">
    <location>
        <begin position="375"/>
        <end position="396"/>
    </location>
</feature>
<protein>
    <submittedName>
        <fullName evidence="4">Amino acid adenylation domain-containing protein</fullName>
    </submittedName>
</protein>
<dbReference type="SUPFAM" id="SSF56801">
    <property type="entry name" value="Acetyl-CoA synthetase-like"/>
    <property type="match status" value="1"/>
</dbReference>
<dbReference type="InterPro" id="IPR045851">
    <property type="entry name" value="AMP-bd_C_sf"/>
</dbReference>
<feature type="domain" description="AMP-dependent synthetase/ligase" evidence="2">
    <location>
        <begin position="12"/>
        <end position="368"/>
    </location>
</feature>
<evidence type="ECO:0000259" key="2">
    <source>
        <dbReference type="Pfam" id="PF00501"/>
    </source>
</evidence>
<dbReference type="EMBL" id="LT607733">
    <property type="protein sequence ID" value="SCG18590.1"/>
    <property type="molecule type" value="Genomic_DNA"/>
</dbReference>
<dbReference type="PANTHER" id="PTHR45527">
    <property type="entry name" value="NONRIBOSOMAL PEPTIDE SYNTHETASE"/>
    <property type="match status" value="1"/>
</dbReference>
<dbReference type="AlphaFoldDB" id="A0A1C5GFL6"/>
<feature type="domain" description="AMP-binding enzyme C-terminal" evidence="3">
    <location>
        <begin position="432"/>
        <end position="504"/>
    </location>
</feature>
<dbReference type="Proteomes" id="UP000198251">
    <property type="component" value="Chromosome I"/>
</dbReference>
<keyword evidence="5" id="KW-1185">Reference proteome</keyword>
<dbReference type="Pfam" id="PF13193">
    <property type="entry name" value="AMP-binding_C"/>
    <property type="match status" value="1"/>
</dbReference>
<evidence type="ECO:0000256" key="1">
    <source>
        <dbReference type="SAM" id="MobiDB-lite"/>
    </source>
</evidence>
<accession>A0A1C5GFL6</accession>
<dbReference type="InterPro" id="IPR025110">
    <property type="entry name" value="AMP-bd_C"/>
</dbReference>
<dbReference type="NCBIfam" id="TIGR01733">
    <property type="entry name" value="AA-adenyl-dom"/>
    <property type="match status" value="1"/>
</dbReference>
<dbReference type="GO" id="GO:0044550">
    <property type="term" value="P:secondary metabolite biosynthetic process"/>
    <property type="evidence" value="ECO:0007669"/>
    <property type="project" value="TreeGrafter"/>
</dbReference>
<evidence type="ECO:0000313" key="4">
    <source>
        <dbReference type="EMBL" id="SCG18590.1"/>
    </source>
</evidence>
<dbReference type="GeneID" id="95804620"/>
<dbReference type="RefSeq" id="WP_089002181.1">
    <property type="nucleotide sequence ID" value="NZ_JBFAAC010000003.1"/>
</dbReference>
<dbReference type="InterPro" id="IPR010071">
    <property type="entry name" value="AA_adenyl_dom"/>
</dbReference>
<dbReference type="Pfam" id="PF00501">
    <property type="entry name" value="AMP-binding"/>
    <property type="match status" value="1"/>
</dbReference>
<reference evidence="4 5" key="1">
    <citation type="submission" date="2016-06" db="EMBL/GenBank/DDBJ databases">
        <authorList>
            <person name="Kjaerup R.B."/>
            <person name="Dalgaard T.S."/>
            <person name="Juul-Madsen H.R."/>
        </authorList>
    </citation>
    <scope>NUCLEOTIDE SEQUENCE [LARGE SCALE GENOMIC DNA]</scope>
    <source>
        <strain evidence="4 5">DSM 43913</strain>
    </source>
</reference>
<dbReference type="GO" id="GO:0031177">
    <property type="term" value="F:phosphopantetheine binding"/>
    <property type="evidence" value="ECO:0007669"/>
    <property type="project" value="TreeGrafter"/>
</dbReference>
<dbReference type="GO" id="GO:0043041">
    <property type="term" value="P:amino acid activation for nonribosomal peptide biosynthetic process"/>
    <property type="evidence" value="ECO:0007669"/>
    <property type="project" value="TreeGrafter"/>
</dbReference>
<sequence length="517" mass="56098">MSTAGPTLYQGFTDTVRRHPDAPALRVAGHELTYAELLDRVERLAGRLVDLHGRPPRVVGLCASRSLAAYVGYLAALRLAATVVPLGPDTPAERIRRTCAHAGVDALIADDAGRRVADEAAGPVGVLHLPDTPEHRWYDVPAERWTQAYAGGPDDVAYTLFTSGSTGTPKGVPVRHRNLTPYLAHCIEAYQVGPGSRLSQTFELTFDPSVFDMFVAWLSGALLVVAAPGDALAPVRYVNDNGITHWFSVPSVVSLARRLRSLRPGSMPGLRWSLFAGEQLTLTQARAWADAAPGSTLENLYGPTELTVTCTRYQLPADPARWPRTSNDTVPIGRIHPHLEGVLLAADGVAGDDGELCVRGSQRFDGYLDPAQNHGRFVDHDGRRTTPVDGPPGPASWYRTGDRVRREDGELVHLGRLDDQVKIHGYRIELGEIESVLRRHPGVHDVVVLALPAGAGEVELHALYTCDTVAEPALAVLVADHLPPYMAPARYHRVEFFPVNANGKVDRRRLAADVGLV</sequence>
<proteinExistence type="predicted"/>
<name>A0A1C5GFL6_MICEH</name>
<dbReference type="InterPro" id="IPR000873">
    <property type="entry name" value="AMP-dep_synth/lig_dom"/>
</dbReference>
<dbReference type="Gene3D" id="3.40.50.12780">
    <property type="entry name" value="N-terminal domain of ligase-like"/>
    <property type="match status" value="1"/>
</dbReference>
<dbReference type="PANTHER" id="PTHR45527:SF1">
    <property type="entry name" value="FATTY ACID SYNTHASE"/>
    <property type="match status" value="1"/>
</dbReference>